<accession>A0AAV2NAC7</accession>
<dbReference type="Proteomes" id="UP001497644">
    <property type="component" value="Chromosome 11"/>
</dbReference>
<sequence length="1022" mass="118582">MPKSIDREIPRRKRRRKDLNRIHSKILKAKKELDNVGKKNGNKERQRRQGQAKISTRLLPKPAIGIYRNGAKGKNILKETSDTMFERARLNADALKLFNGDTSEFKYIEDLSTHNETTKQLPNKSFVRNNLNWTSGTLEQSPVLGERQSKNQKPYLVKKKSEENFFKNLDSDKIRKQNVNDGSKYVAQKENVYKKKLFQNDKKQSKAVTQTQTFDNGDFMEENEVNENRTQQIHEDSKHTSMALNRYTELCKMVSAINFADFLQNYQSDPLKTTIKKLEHNYSKTLRQQYLREKNKRELETVKSSVEYQACKYSDISPNSIIEYEVPKCSENNTISPFLLKGIHEEDDKIHLMQSSNIAHHDSASCSSQNTLATYDTYGCIMENRKNNDNQYSKQSANIHQSTKVVSFSSMNKKDSVQKHSNYINHSSRNKRHNKDNFYVDFPDHENPQCIDNTKDAGTSTFLSDSMLLAKKYSSKDYACEESAIDISDRVTNKCNGKNVKRPVILRRYNNVTTIKKNHSVQSNDEYLLYEKAYMERLYKEFGIDINNKSPDNGRHACADFAHAFRQQLLREKNKRELETVKSPDLSVVYQACTHSDVSQVSPNSTSVFKMDAETSKYNKNHTLAFPLRKDVSQEEDRFHLMQSNIAPYNDITKKSFEIQFPNASRNFPTPSIINAQFVNFHDRTKTFESQIESMEIKDSQELQESLVERLDINMHPNKLDGRNKLCQFDNSLQTLEASYNTNLYTERLPREREQVMPNVRKHLFHSHNCHHTNYLRDASPCNFNVKSTKPLPQQTKLYICESNDAKQELFAKGTHNRNQNILFNNVNARAIPSSTLNFPQNIQTDKRFRESTCEEIFNKADVECARNQANLCHCNEQYIYLDSTNCQHKCNVSQVHHFHKGAVQTIVKPGVLHEDHNSSTDNCINLSNDVQSVPSLLLEQKHTAYTYPRVIDDQRRAVLLENVTQPIKYLAVNNNSDIQRIPVYINDRSIIENVPLKVITLVKPNAETEELYFHKCNLRRK</sequence>
<gene>
    <name evidence="2" type="ORF">LPLAT_LOCUS2672</name>
</gene>
<evidence type="ECO:0000313" key="3">
    <source>
        <dbReference type="Proteomes" id="UP001497644"/>
    </source>
</evidence>
<evidence type="ECO:0000313" key="2">
    <source>
        <dbReference type="EMBL" id="CAL1676491.1"/>
    </source>
</evidence>
<organism evidence="2 3">
    <name type="scientific">Lasius platythorax</name>
    <dbReference type="NCBI Taxonomy" id="488582"/>
    <lineage>
        <taxon>Eukaryota</taxon>
        <taxon>Metazoa</taxon>
        <taxon>Ecdysozoa</taxon>
        <taxon>Arthropoda</taxon>
        <taxon>Hexapoda</taxon>
        <taxon>Insecta</taxon>
        <taxon>Pterygota</taxon>
        <taxon>Neoptera</taxon>
        <taxon>Endopterygota</taxon>
        <taxon>Hymenoptera</taxon>
        <taxon>Apocrita</taxon>
        <taxon>Aculeata</taxon>
        <taxon>Formicoidea</taxon>
        <taxon>Formicidae</taxon>
        <taxon>Formicinae</taxon>
        <taxon>Lasius</taxon>
        <taxon>Lasius</taxon>
    </lineage>
</organism>
<name>A0AAV2NAC7_9HYME</name>
<dbReference type="AlphaFoldDB" id="A0AAV2NAC7"/>
<proteinExistence type="predicted"/>
<feature type="region of interest" description="Disordered" evidence="1">
    <location>
        <begin position="34"/>
        <end position="53"/>
    </location>
</feature>
<keyword evidence="3" id="KW-1185">Reference proteome</keyword>
<evidence type="ECO:0000256" key="1">
    <source>
        <dbReference type="SAM" id="MobiDB-lite"/>
    </source>
</evidence>
<reference evidence="2" key="1">
    <citation type="submission" date="2024-04" db="EMBL/GenBank/DDBJ databases">
        <authorList>
            <consortium name="Molecular Ecology Group"/>
        </authorList>
    </citation>
    <scope>NUCLEOTIDE SEQUENCE</scope>
</reference>
<protein>
    <submittedName>
        <fullName evidence="2">Uncharacterized protein</fullName>
    </submittedName>
</protein>
<dbReference type="EMBL" id="OZ034834">
    <property type="protein sequence ID" value="CAL1676491.1"/>
    <property type="molecule type" value="Genomic_DNA"/>
</dbReference>
<feature type="compositionally biased region" description="Basic and acidic residues" evidence="1">
    <location>
        <begin position="34"/>
        <end position="44"/>
    </location>
</feature>